<comment type="caution">
    <text evidence="1">The sequence shown here is derived from an EMBL/GenBank/DDBJ whole genome shotgun (WGS) entry which is preliminary data.</text>
</comment>
<organism evidence="1 2">
    <name type="scientific">Blastochloris viridis</name>
    <name type="common">Rhodopseudomonas viridis</name>
    <dbReference type="NCBI Taxonomy" id="1079"/>
    <lineage>
        <taxon>Bacteria</taxon>
        <taxon>Pseudomonadati</taxon>
        <taxon>Pseudomonadota</taxon>
        <taxon>Alphaproteobacteria</taxon>
        <taxon>Hyphomicrobiales</taxon>
        <taxon>Blastochloridaceae</taxon>
        <taxon>Blastochloris</taxon>
    </lineage>
</organism>
<gene>
    <name evidence="1" type="ORF">DI628_06295</name>
</gene>
<evidence type="ECO:0000313" key="2">
    <source>
        <dbReference type="Proteomes" id="UP000320948"/>
    </source>
</evidence>
<dbReference type="AlphaFoldDB" id="A0A6N4RBR8"/>
<protein>
    <submittedName>
        <fullName evidence="1">Uncharacterized protein</fullName>
    </submittedName>
</protein>
<sequence>MALPLNPILVKPYLQAAVQKQLQPNAAFGITEYTPLELIELNFRLKTKVEEDSADMKLLVTFPDTSSGHFPILEDNILGDFIRA</sequence>
<evidence type="ECO:0000313" key="1">
    <source>
        <dbReference type="EMBL" id="TKW60510.1"/>
    </source>
</evidence>
<dbReference type="EMBL" id="VAFM01000002">
    <property type="protein sequence ID" value="TKW60510.1"/>
    <property type="molecule type" value="Genomic_DNA"/>
</dbReference>
<reference evidence="1 2" key="1">
    <citation type="journal article" date="2017" name="Nat. Commun.">
        <title>In situ click chemistry generation of cyclooxygenase-2 inhibitors.</title>
        <authorList>
            <person name="Bhardwaj A."/>
            <person name="Kaur J."/>
            <person name="Wuest M."/>
            <person name="Wuest F."/>
        </authorList>
    </citation>
    <scope>NUCLEOTIDE SEQUENCE [LARGE SCALE GENOMIC DNA]</scope>
    <source>
        <strain evidence="1">S2_018_000_R2_106</strain>
    </source>
</reference>
<name>A0A6N4RBR8_BLAVI</name>
<accession>A0A6N4RBR8</accession>
<dbReference type="Proteomes" id="UP000320948">
    <property type="component" value="Unassembled WGS sequence"/>
</dbReference>
<proteinExistence type="predicted"/>